<dbReference type="RefSeq" id="WP_208570277.1">
    <property type="nucleotide sequence ID" value="NZ_JAGFWR010000028.1"/>
</dbReference>
<dbReference type="Pfam" id="PF10137">
    <property type="entry name" value="CAP12-PCTIR_TIR"/>
    <property type="match status" value="1"/>
</dbReference>
<dbReference type="InterPro" id="IPR019302">
    <property type="entry name" value="CAP12/PCTIR_TIR_dom"/>
</dbReference>
<dbReference type="EMBL" id="JAGFWR010000028">
    <property type="protein sequence ID" value="MBO4164758.1"/>
    <property type="molecule type" value="Genomic_DNA"/>
</dbReference>
<keyword evidence="3" id="KW-1185">Reference proteome</keyword>
<feature type="domain" description="CD-NTase-associated protein 12/Pycsar effector protein TIR" evidence="1">
    <location>
        <begin position="220"/>
        <end position="352"/>
    </location>
</feature>
<dbReference type="Proteomes" id="UP000671399">
    <property type="component" value="Unassembled WGS sequence"/>
</dbReference>
<reference evidence="2 3" key="1">
    <citation type="submission" date="2021-03" db="EMBL/GenBank/DDBJ databases">
        <authorList>
            <person name="Lee D.-H."/>
        </authorList>
    </citation>
    <scope>NUCLEOTIDE SEQUENCE [LARGE SCALE GENOMIC DNA]</scope>
    <source>
        <strain evidence="2 3">MMS20-R2-23</strain>
    </source>
</reference>
<accession>A0ABS3VGK7</accession>
<gene>
    <name evidence="2" type="ORF">JQN83_28685</name>
</gene>
<proteinExistence type="predicted"/>
<name>A0ABS3VGK7_9ACTN</name>
<organism evidence="2 3">
    <name type="scientific">Micromonospora antibiotica</name>
    <dbReference type="NCBI Taxonomy" id="2807623"/>
    <lineage>
        <taxon>Bacteria</taxon>
        <taxon>Bacillati</taxon>
        <taxon>Actinomycetota</taxon>
        <taxon>Actinomycetes</taxon>
        <taxon>Micromonosporales</taxon>
        <taxon>Micromonosporaceae</taxon>
        <taxon>Micromonospora</taxon>
    </lineage>
</organism>
<evidence type="ECO:0000313" key="2">
    <source>
        <dbReference type="EMBL" id="MBO4164758.1"/>
    </source>
</evidence>
<evidence type="ECO:0000313" key="3">
    <source>
        <dbReference type="Proteomes" id="UP000671399"/>
    </source>
</evidence>
<comment type="caution">
    <text evidence="2">The sequence shown here is derived from an EMBL/GenBank/DDBJ whole genome shotgun (WGS) entry which is preliminary data.</text>
</comment>
<protein>
    <submittedName>
        <fullName evidence="2">Nucleotide-binding protein</fullName>
    </submittedName>
</protein>
<sequence>MTAHSWPLALLGATEPTVDGTVLVDAASVNRLGDTLGLDPDDTRVWMRGLIEQEHPLAAFEMRSGAWRVNLLPAVAVSAVTGLVGAAVLQLLDVGSLPGVLLGLAAGALLHVEQVEVAEADVVVHARLCAAAASGDPQSVAALYAALPVDVRDELTLTEFAAVALRLHEIGLVEWTGTGVNLRAANARRGFRLVARAPSAAALSAALPDAPDTPHEHRQRVFVVHGRDDAFVGRMFELLSLLGLRPMEWESLVAAADRGPAPVLHEVIREGLSRAQAVVVLLTPDDVVHLHPNLRRDQEDGHELTPAGQPRPNVLIELGGALYGFADRTVIVRAGAIRPIADLGGINYIDFDGREPSRAKLVERLRRAGCVVDDRGTEWRRPTRFEGLDTFTRRPA</sequence>
<evidence type="ECO:0000259" key="1">
    <source>
        <dbReference type="Pfam" id="PF10137"/>
    </source>
</evidence>